<evidence type="ECO:0000313" key="3">
    <source>
        <dbReference type="Proteomes" id="UP000654075"/>
    </source>
</evidence>
<accession>A0A813GTP3</accession>
<comment type="caution">
    <text evidence="2">The sequence shown here is derived from an EMBL/GenBank/DDBJ whole genome shotgun (WGS) entry which is preliminary data.</text>
</comment>
<keyword evidence="1" id="KW-0175">Coiled coil</keyword>
<dbReference type="Proteomes" id="UP000654075">
    <property type="component" value="Unassembled WGS sequence"/>
</dbReference>
<name>A0A813GTP3_POLGL</name>
<dbReference type="EMBL" id="CAJNNV010029459">
    <property type="protein sequence ID" value="CAE8628687.1"/>
    <property type="molecule type" value="Genomic_DNA"/>
</dbReference>
<proteinExistence type="predicted"/>
<organism evidence="2 3">
    <name type="scientific">Polarella glacialis</name>
    <name type="common">Dinoflagellate</name>
    <dbReference type="NCBI Taxonomy" id="89957"/>
    <lineage>
        <taxon>Eukaryota</taxon>
        <taxon>Sar</taxon>
        <taxon>Alveolata</taxon>
        <taxon>Dinophyceae</taxon>
        <taxon>Suessiales</taxon>
        <taxon>Suessiaceae</taxon>
        <taxon>Polarella</taxon>
    </lineage>
</organism>
<dbReference type="OMA" id="FEMLEAP"/>
<gene>
    <name evidence="2" type="ORF">PGLA1383_LOCUS45293</name>
</gene>
<dbReference type="AlphaFoldDB" id="A0A813GTP3"/>
<keyword evidence="3" id="KW-1185">Reference proteome</keyword>
<evidence type="ECO:0000313" key="2">
    <source>
        <dbReference type="EMBL" id="CAE8628687.1"/>
    </source>
</evidence>
<sequence length="918" mass="99132">MGDLAKLQARLTQCQVELAKLSKTCTEREQRFVAQRLVQDAGESLKRLQEEAASAIKATELLLGGGADNDGGIGGHRAELLSLWRLQAAVAALQAHQQKTGSSVDVLFAEVAGGKPASKAAFVEWATRLSELTGNDEALLTQEQAAEAWPIVAKGASSLFLDHFKAWLRERWVCTVGVPAWDAATGGKQVGNVEVGEGLEVLETGSGEPGERARCLLARDGAEVWVAVTVDSKPSFKPSPPIAGRLESIAAAISAVHKRCAAGAEAADRKATEVASVKQGPLMEVKTKLLEVKGLLGQEQSKLDVLKKRLAITKAGIEQERKEELVTLREEKCKVFAAESVREATASVEAAEGKAAKVMDNAKPGEAERLAKELGVFELEALKKAADEALESLSDAKAVVARLLASHEAHKGPSRNLLLEARVELTKLGSRANTAERKCRTATEALRTAHLQVVKTALMRAKNSLRIAFRKLGKGADEVYDQVAGKSSEISSEQFQKFVTSLPSHDLSPEQVTLLYNEFGKYGLRKPAFCKAVQEYCTCLREIAITDGFDISSSSTVRKLDKGEFFEVLEGPVEDAAAEVRRVRGRALRDSSMGWVTIKGNQGTAFLKPREKPLLWASGDAEMRMTCQSSSSTVRRMKKDEVLELLEGPREEVFEAELYLKGTASKDGAKGWILLREPAGSNSALQSTKFYKCRSTIAMTDSFDITSCKVVRKVAIGEALEVIGGQEERADAEISITRLRFRALKDGKEGWVTLKGNQGTVFVEASTSHYVLEKATALRAAASADAAEIRSLEPGEALEAEGPPQEVTPDTKLVMKARSLEDWQAGWVSFVAGPGAPLKPWMPKYVCRAPVDITWVLSLAGGAVMRQAAPEEVFEAVEGPIVESSSGLRRIRVATAADGVIGWATLRASDDKVYLEVA</sequence>
<protein>
    <submittedName>
        <fullName evidence="2">Uncharacterized protein</fullName>
    </submittedName>
</protein>
<feature type="coiled-coil region" evidence="1">
    <location>
        <begin position="4"/>
        <end position="58"/>
    </location>
</feature>
<dbReference type="OrthoDB" id="445294at2759"/>
<evidence type="ECO:0000256" key="1">
    <source>
        <dbReference type="SAM" id="Coils"/>
    </source>
</evidence>
<reference evidence="2" key="1">
    <citation type="submission" date="2021-02" db="EMBL/GenBank/DDBJ databases">
        <authorList>
            <person name="Dougan E. K."/>
            <person name="Rhodes N."/>
            <person name="Thang M."/>
            <person name="Chan C."/>
        </authorList>
    </citation>
    <scope>NUCLEOTIDE SEQUENCE</scope>
</reference>